<keyword evidence="4 6" id="KW-1133">Transmembrane helix</keyword>
<evidence type="ECO:0000313" key="7">
    <source>
        <dbReference type="EMBL" id="SVA72293.1"/>
    </source>
</evidence>
<gene>
    <name evidence="7" type="ORF">METZ01_LOCUS125147</name>
</gene>
<proteinExistence type="predicted"/>
<dbReference type="AlphaFoldDB" id="A0A381Y730"/>
<keyword evidence="3 6" id="KW-0812">Transmembrane</keyword>
<feature type="transmembrane region" description="Helical" evidence="6">
    <location>
        <begin position="316"/>
        <end position="339"/>
    </location>
</feature>
<dbReference type="EMBL" id="UINC01017439">
    <property type="protein sequence ID" value="SVA72293.1"/>
    <property type="molecule type" value="Genomic_DNA"/>
</dbReference>
<feature type="transmembrane region" description="Helical" evidence="6">
    <location>
        <begin position="286"/>
        <end position="304"/>
    </location>
</feature>
<sequence length="416" mass="45034">MNRSTTTKIGVIGALYFSQGIPNGFFRHTVPVVFRDSGISLEQIALFYPALYTPWMLKFLWSILVDRFHSEKQGKYRSWIIPVQFITAGVMAGLALWQLGGPISMFVLGVLLINVFSSMQDVSTDGHAISLLNFGERGWANAVQVGTFWVGYVLGGGVILMLFGSLGWSNALLAMAVIYVLATIPIVLNRTSASVNFSALGQAPRKTWGGIVDFIRQPKVLKILGLVAAYRLLEGFIRSLLPTMFKDWGMGLEQIGFVLGVVAPVAALAGAVLAGSLANRLGRLQALLVFGSLQAVSALGYMLLAMQPAHQTMAAVLPVVVVDHLISGMTTVALFSVMMDWSRKTHGGTDYTCMDCVGVFAMMFGTSLSYLLASQGGYSMSFGIALPIVGLSVFAVWRLYSAILQERHWQNLNAAA</sequence>
<dbReference type="Pfam" id="PF07690">
    <property type="entry name" value="MFS_1"/>
    <property type="match status" value="1"/>
</dbReference>
<dbReference type="InterPro" id="IPR004752">
    <property type="entry name" value="AmpG_permease/AT-1"/>
</dbReference>
<evidence type="ECO:0000256" key="5">
    <source>
        <dbReference type="ARBA" id="ARBA00023136"/>
    </source>
</evidence>
<keyword evidence="5 6" id="KW-0472">Membrane</keyword>
<feature type="transmembrane region" description="Helical" evidence="6">
    <location>
        <begin position="168"/>
        <end position="188"/>
    </location>
</feature>
<feature type="transmembrane region" description="Helical" evidence="6">
    <location>
        <begin position="351"/>
        <end position="372"/>
    </location>
</feature>
<dbReference type="GO" id="GO:0016020">
    <property type="term" value="C:membrane"/>
    <property type="evidence" value="ECO:0007669"/>
    <property type="project" value="UniProtKB-SubCell"/>
</dbReference>
<feature type="transmembrane region" description="Helical" evidence="6">
    <location>
        <begin position="378"/>
        <end position="400"/>
    </location>
</feature>
<dbReference type="Gene3D" id="1.20.1250.20">
    <property type="entry name" value="MFS general substrate transporter like domains"/>
    <property type="match status" value="2"/>
</dbReference>
<evidence type="ECO:0000256" key="3">
    <source>
        <dbReference type="ARBA" id="ARBA00022692"/>
    </source>
</evidence>
<evidence type="ECO:0008006" key="8">
    <source>
        <dbReference type="Google" id="ProtNLM"/>
    </source>
</evidence>
<feature type="transmembrane region" description="Helical" evidence="6">
    <location>
        <begin position="139"/>
        <end position="162"/>
    </location>
</feature>
<feature type="transmembrane region" description="Helical" evidence="6">
    <location>
        <begin position="44"/>
        <end position="64"/>
    </location>
</feature>
<dbReference type="GO" id="GO:0022857">
    <property type="term" value="F:transmembrane transporter activity"/>
    <property type="evidence" value="ECO:0007669"/>
    <property type="project" value="InterPro"/>
</dbReference>
<organism evidence="7">
    <name type="scientific">marine metagenome</name>
    <dbReference type="NCBI Taxonomy" id="408172"/>
    <lineage>
        <taxon>unclassified sequences</taxon>
        <taxon>metagenomes</taxon>
        <taxon>ecological metagenomes</taxon>
    </lineage>
</organism>
<protein>
    <recommendedName>
        <fullName evidence="8">Major facilitator superfamily (MFS) profile domain-containing protein</fullName>
    </recommendedName>
</protein>
<feature type="transmembrane region" description="Helical" evidence="6">
    <location>
        <begin position="76"/>
        <end position="97"/>
    </location>
</feature>
<dbReference type="PANTHER" id="PTHR12778:SF10">
    <property type="entry name" value="MAJOR FACILITATOR SUPERFAMILY DOMAIN-CONTAINING PROTEIN 3"/>
    <property type="match status" value="1"/>
</dbReference>
<dbReference type="InterPro" id="IPR011701">
    <property type="entry name" value="MFS"/>
</dbReference>
<dbReference type="SUPFAM" id="SSF103473">
    <property type="entry name" value="MFS general substrate transporter"/>
    <property type="match status" value="1"/>
</dbReference>
<comment type="subcellular location">
    <subcellularLocation>
        <location evidence="1">Membrane</location>
        <topology evidence="1">Multi-pass membrane protein</topology>
    </subcellularLocation>
</comment>
<feature type="transmembrane region" description="Helical" evidence="6">
    <location>
        <begin position="255"/>
        <end position="274"/>
    </location>
</feature>
<reference evidence="7" key="1">
    <citation type="submission" date="2018-05" db="EMBL/GenBank/DDBJ databases">
        <authorList>
            <person name="Lanie J.A."/>
            <person name="Ng W.-L."/>
            <person name="Kazmierczak K.M."/>
            <person name="Andrzejewski T.M."/>
            <person name="Davidsen T.M."/>
            <person name="Wayne K.J."/>
            <person name="Tettelin H."/>
            <person name="Glass J.I."/>
            <person name="Rusch D."/>
            <person name="Podicherti R."/>
            <person name="Tsui H.-C.T."/>
            <person name="Winkler M.E."/>
        </authorList>
    </citation>
    <scope>NUCLEOTIDE SEQUENCE</scope>
</reference>
<name>A0A381Y730_9ZZZZ</name>
<evidence type="ECO:0000256" key="2">
    <source>
        <dbReference type="ARBA" id="ARBA00022448"/>
    </source>
</evidence>
<evidence type="ECO:0000256" key="6">
    <source>
        <dbReference type="SAM" id="Phobius"/>
    </source>
</evidence>
<accession>A0A381Y730</accession>
<evidence type="ECO:0000256" key="4">
    <source>
        <dbReference type="ARBA" id="ARBA00022989"/>
    </source>
</evidence>
<dbReference type="InterPro" id="IPR036259">
    <property type="entry name" value="MFS_trans_sf"/>
</dbReference>
<evidence type="ECO:0000256" key="1">
    <source>
        <dbReference type="ARBA" id="ARBA00004141"/>
    </source>
</evidence>
<dbReference type="PANTHER" id="PTHR12778">
    <property type="entry name" value="SOLUTE CARRIER FAMILY 33 ACETYL-COA TRANSPORTER -RELATED"/>
    <property type="match status" value="1"/>
</dbReference>
<dbReference type="CDD" id="cd17485">
    <property type="entry name" value="MFS_MFSD3"/>
    <property type="match status" value="1"/>
</dbReference>
<keyword evidence="2" id="KW-0813">Transport</keyword>